<accession>A0A453J2Q0</accession>
<dbReference type="STRING" id="200361.A0A453J2Q0"/>
<dbReference type="EnsemblPlants" id="AET4Gv20773200.1">
    <property type="protein sequence ID" value="AET4Gv20773200.1"/>
    <property type="gene ID" value="AET4Gv20773200"/>
</dbReference>
<proteinExistence type="predicted"/>
<evidence type="ECO:0000313" key="2">
    <source>
        <dbReference type="Proteomes" id="UP000015105"/>
    </source>
</evidence>
<reference evidence="1" key="4">
    <citation type="submission" date="2019-03" db="UniProtKB">
        <authorList>
            <consortium name="EnsemblPlants"/>
        </authorList>
    </citation>
    <scope>IDENTIFICATION</scope>
</reference>
<reference evidence="1" key="3">
    <citation type="journal article" date="2017" name="Nature">
        <title>Genome sequence of the progenitor of the wheat D genome Aegilops tauschii.</title>
        <authorList>
            <person name="Luo M.C."/>
            <person name="Gu Y.Q."/>
            <person name="Puiu D."/>
            <person name="Wang H."/>
            <person name="Twardziok S.O."/>
            <person name="Deal K.R."/>
            <person name="Huo N."/>
            <person name="Zhu T."/>
            <person name="Wang L."/>
            <person name="Wang Y."/>
            <person name="McGuire P.E."/>
            <person name="Liu S."/>
            <person name="Long H."/>
            <person name="Ramasamy R.K."/>
            <person name="Rodriguez J.C."/>
            <person name="Van S.L."/>
            <person name="Yuan L."/>
            <person name="Wang Z."/>
            <person name="Xia Z."/>
            <person name="Xiao L."/>
            <person name="Anderson O.D."/>
            <person name="Ouyang S."/>
            <person name="Liang Y."/>
            <person name="Zimin A.V."/>
            <person name="Pertea G."/>
            <person name="Qi P."/>
            <person name="Bennetzen J.L."/>
            <person name="Dai X."/>
            <person name="Dawson M.W."/>
            <person name="Muller H.G."/>
            <person name="Kugler K."/>
            <person name="Rivarola-Duarte L."/>
            <person name="Spannagl M."/>
            <person name="Mayer K.F.X."/>
            <person name="Lu F.H."/>
            <person name="Bevan M.W."/>
            <person name="Leroy P."/>
            <person name="Li P."/>
            <person name="You F.M."/>
            <person name="Sun Q."/>
            <person name="Liu Z."/>
            <person name="Lyons E."/>
            <person name="Wicker T."/>
            <person name="Salzberg S.L."/>
            <person name="Devos K.M."/>
            <person name="Dvorak J."/>
        </authorList>
    </citation>
    <scope>NUCLEOTIDE SEQUENCE [LARGE SCALE GENOMIC DNA]</scope>
    <source>
        <strain evidence="1">cv. AL8/78</strain>
    </source>
</reference>
<evidence type="ECO:0008006" key="3">
    <source>
        <dbReference type="Google" id="ProtNLM"/>
    </source>
</evidence>
<organism evidence="1 2">
    <name type="scientific">Aegilops tauschii subsp. strangulata</name>
    <name type="common">Goatgrass</name>
    <dbReference type="NCBI Taxonomy" id="200361"/>
    <lineage>
        <taxon>Eukaryota</taxon>
        <taxon>Viridiplantae</taxon>
        <taxon>Streptophyta</taxon>
        <taxon>Embryophyta</taxon>
        <taxon>Tracheophyta</taxon>
        <taxon>Spermatophyta</taxon>
        <taxon>Magnoliopsida</taxon>
        <taxon>Liliopsida</taxon>
        <taxon>Poales</taxon>
        <taxon>Poaceae</taxon>
        <taxon>BOP clade</taxon>
        <taxon>Pooideae</taxon>
        <taxon>Triticodae</taxon>
        <taxon>Triticeae</taxon>
        <taxon>Triticinae</taxon>
        <taxon>Aegilops</taxon>
    </lineage>
</organism>
<reference evidence="2" key="2">
    <citation type="journal article" date="2017" name="Nat. Plants">
        <title>The Aegilops tauschii genome reveals multiple impacts of transposons.</title>
        <authorList>
            <person name="Zhao G."/>
            <person name="Zou C."/>
            <person name="Li K."/>
            <person name="Wang K."/>
            <person name="Li T."/>
            <person name="Gao L."/>
            <person name="Zhang X."/>
            <person name="Wang H."/>
            <person name="Yang Z."/>
            <person name="Liu X."/>
            <person name="Jiang W."/>
            <person name="Mao L."/>
            <person name="Kong X."/>
            <person name="Jiao Y."/>
            <person name="Jia J."/>
        </authorList>
    </citation>
    <scope>NUCLEOTIDE SEQUENCE [LARGE SCALE GENOMIC DNA]</scope>
    <source>
        <strain evidence="2">cv. AL8/78</strain>
    </source>
</reference>
<protein>
    <recommendedName>
        <fullName evidence="3">Reverse transcriptase domain-containing protein</fullName>
    </recommendedName>
</protein>
<sequence length="81" mass="9056">KLNEALLILLPKRQDASTLAHYRPISLIHIVAKLFAKVLSLCLAPRLREMVSTNQSAFIAGRSAHDNFLLVQQTAQLLHNL</sequence>
<name>A0A453J2Q0_AEGTS</name>
<dbReference type="Gramene" id="AET4Gv20773200.1">
    <property type="protein sequence ID" value="AET4Gv20773200.1"/>
    <property type="gene ID" value="AET4Gv20773200"/>
</dbReference>
<dbReference type="PANTHER" id="PTHR19446">
    <property type="entry name" value="REVERSE TRANSCRIPTASES"/>
    <property type="match status" value="1"/>
</dbReference>
<keyword evidence="2" id="KW-1185">Reference proteome</keyword>
<evidence type="ECO:0000313" key="1">
    <source>
        <dbReference type="EnsemblPlants" id="AET4Gv20773200.1"/>
    </source>
</evidence>
<reference evidence="1" key="5">
    <citation type="journal article" date="2021" name="G3 (Bethesda)">
        <title>Aegilops tauschii genome assembly Aet v5.0 features greater sequence contiguity and improved annotation.</title>
        <authorList>
            <person name="Wang L."/>
            <person name="Zhu T."/>
            <person name="Rodriguez J.C."/>
            <person name="Deal K.R."/>
            <person name="Dubcovsky J."/>
            <person name="McGuire P.E."/>
            <person name="Lux T."/>
            <person name="Spannagl M."/>
            <person name="Mayer K.F.X."/>
            <person name="Baldrich P."/>
            <person name="Meyers B.C."/>
            <person name="Huo N."/>
            <person name="Gu Y.Q."/>
            <person name="Zhou H."/>
            <person name="Devos K.M."/>
            <person name="Bennetzen J.L."/>
            <person name="Unver T."/>
            <person name="Budak H."/>
            <person name="Gulick P.J."/>
            <person name="Galiba G."/>
            <person name="Kalapos B."/>
            <person name="Nelson D.R."/>
            <person name="Li P."/>
            <person name="You F.M."/>
            <person name="Luo M.C."/>
            <person name="Dvorak J."/>
        </authorList>
    </citation>
    <scope>NUCLEOTIDE SEQUENCE [LARGE SCALE GENOMIC DNA]</scope>
    <source>
        <strain evidence="1">cv. AL8/78</strain>
    </source>
</reference>
<dbReference type="Proteomes" id="UP000015105">
    <property type="component" value="Chromosome 4D"/>
</dbReference>
<dbReference type="AlphaFoldDB" id="A0A453J2Q0"/>
<reference evidence="2" key="1">
    <citation type="journal article" date="2014" name="Science">
        <title>Ancient hybridizations among the ancestral genomes of bread wheat.</title>
        <authorList>
            <consortium name="International Wheat Genome Sequencing Consortium,"/>
            <person name="Marcussen T."/>
            <person name="Sandve S.R."/>
            <person name="Heier L."/>
            <person name="Spannagl M."/>
            <person name="Pfeifer M."/>
            <person name="Jakobsen K.S."/>
            <person name="Wulff B.B."/>
            <person name="Steuernagel B."/>
            <person name="Mayer K.F."/>
            <person name="Olsen O.A."/>
        </authorList>
    </citation>
    <scope>NUCLEOTIDE SEQUENCE [LARGE SCALE GENOMIC DNA]</scope>
    <source>
        <strain evidence="2">cv. AL8/78</strain>
    </source>
</reference>